<gene>
    <name evidence="6" type="ORF">BS47DRAFT_1398903</name>
</gene>
<evidence type="ECO:0000256" key="5">
    <source>
        <dbReference type="ARBA" id="ARBA00023242"/>
    </source>
</evidence>
<dbReference type="OrthoDB" id="2309723at2759"/>
<sequence>MPQAQNGANDVFRLFTEPINRKPHLELLEDKLQALENEIEAFSRRPAALSHDLLRRFDESGPSRRIASQPRPFLPILPNVTLNQGFGSVTVAELDEGYYSVVSRSDVEASLRRWTNETPLDLRENLVRLFLPFRHHFNFRMNIPSFLQKLRLPESHPRSIHPGLMDAISLAACSLGGGSMSGFESFFLNRTRTYLQQALAYGNRLMHFMWASVILSCYYARAGRIVEAHNTISATVMFAVGCGLHKKAVIVNGAPYAMLAPPADEIEANERAALWNAIFISDSTISGASGLPVSFPGDNIASMHALFPSTPGRVANGDYLIDVKAVSLFETIREYASASKDASHDHSHSFWGQFKSLASVLAEFQRTLPPPDDPWGLQPGEIVSPTNPYIVHAHMCSQVCTMLLYNIIIHHDANAYHKVLDAAYSMASLVRRIRGSRGSASIQTPCSLISRVYCGCEVLIREIVQIRSSSLPEPNSRLDRAENALGSLLDMLFDLTLLYPSWLQSIRGLRDLLLGNGSYEYI</sequence>
<dbReference type="CDD" id="cd12148">
    <property type="entry name" value="fungal_TF_MHR"/>
    <property type="match status" value="1"/>
</dbReference>
<organism evidence="6 7">
    <name type="scientific">Hydnum rufescens UP504</name>
    <dbReference type="NCBI Taxonomy" id="1448309"/>
    <lineage>
        <taxon>Eukaryota</taxon>
        <taxon>Fungi</taxon>
        <taxon>Dikarya</taxon>
        <taxon>Basidiomycota</taxon>
        <taxon>Agaricomycotina</taxon>
        <taxon>Agaricomycetes</taxon>
        <taxon>Cantharellales</taxon>
        <taxon>Hydnaceae</taxon>
        <taxon>Hydnum</taxon>
    </lineage>
</organism>
<keyword evidence="3" id="KW-0805">Transcription regulation</keyword>
<dbReference type="GO" id="GO:0000981">
    <property type="term" value="F:DNA-binding transcription factor activity, RNA polymerase II-specific"/>
    <property type="evidence" value="ECO:0007669"/>
    <property type="project" value="InterPro"/>
</dbReference>
<keyword evidence="4" id="KW-0804">Transcription</keyword>
<dbReference type="InterPro" id="IPR050815">
    <property type="entry name" value="TF_fung"/>
</dbReference>
<evidence type="ECO:0000256" key="2">
    <source>
        <dbReference type="ARBA" id="ARBA00022723"/>
    </source>
</evidence>
<keyword evidence="7" id="KW-1185">Reference proteome</keyword>
<evidence type="ECO:0000313" key="6">
    <source>
        <dbReference type="EMBL" id="KAF9507109.1"/>
    </source>
</evidence>
<keyword evidence="2" id="KW-0479">Metal-binding</keyword>
<proteinExistence type="predicted"/>
<dbReference type="GO" id="GO:0046872">
    <property type="term" value="F:metal ion binding"/>
    <property type="evidence" value="ECO:0007669"/>
    <property type="project" value="UniProtKB-KW"/>
</dbReference>
<dbReference type="EMBL" id="MU129090">
    <property type="protein sequence ID" value="KAF9507109.1"/>
    <property type="molecule type" value="Genomic_DNA"/>
</dbReference>
<dbReference type="Proteomes" id="UP000886523">
    <property type="component" value="Unassembled WGS sequence"/>
</dbReference>
<dbReference type="GO" id="GO:0005634">
    <property type="term" value="C:nucleus"/>
    <property type="evidence" value="ECO:0007669"/>
    <property type="project" value="UniProtKB-SubCell"/>
</dbReference>
<accession>A0A9P6AJR2</accession>
<name>A0A9P6AJR2_9AGAM</name>
<evidence type="ECO:0000256" key="4">
    <source>
        <dbReference type="ARBA" id="ARBA00023163"/>
    </source>
</evidence>
<evidence type="ECO:0008006" key="8">
    <source>
        <dbReference type="Google" id="ProtNLM"/>
    </source>
</evidence>
<keyword evidence="5" id="KW-0539">Nucleus</keyword>
<protein>
    <recommendedName>
        <fullName evidence="8">Transcription factor domain-containing protein</fullName>
    </recommendedName>
</protein>
<comment type="subcellular location">
    <subcellularLocation>
        <location evidence="1">Nucleus</location>
    </subcellularLocation>
</comment>
<dbReference type="PANTHER" id="PTHR47338">
    <property type="entry name" value="ZN(II)2CYS6 TRANSCRIPTION FACTOR (EUROFUNG)-RELATED"/>
    <property type="match status" value="1"/>
</dbReference>
<dbReference type="AlphaFoldDB" id="A0A9P6AJR2"/>
<evidence type="ECO:0000313" key="7">
    <source>
        <dbReference type="Proteomes" id="UP000886523"/>
    </source>
</evidence>
<evidence type="ECO:0000256" key="1">
    <source>
        <dbReference type="ARBA" id="ARBA00004123"/>
    </source>
</evidence>
<evidence type="ECO:0000256" key="3">
    <source>
        <dbReference type="ARBA" id="ARBA00023015"/>
    </source>
</evidence>
<comment type="caution">
    <text evidence="6">The sequence shown here is derived from an EMBL/GenBank/DDBJ whole genome shotgun (WGS) entry which is preliminary data.</text>
</comment>
<reference evidence="6" key="1">
    <citation type="journal article" date="2020" name="Nat. Commun.">
        <title>Large-scale genome sequencing of mycorrhizal fungi provides insights into the early evolution of symbiotic traits.</title>
        <authorList>
            <person name="Miyauchi S."/>
            <person name="Kiss E."/>
            <person name="Kuo A."/>
            <person name="Drula E."/>
            <person name="Kohler A."/>
            <person name="Sanchez-Garcia M."/>
            <person name="Morin E."/>
            <person name="Andreopoulos B."/>
            <person name="Barry K.W."/>
            <person name="Bonito G."/>
            <person name="Buee M."/>
            <person name="Carver A."/>
            <person name="Chen C."/>
            <person name="Cichocki N."/>
            <person name="Clum A."/>
            <person name="Culley D."/>
            <person name="Crous P.W."/>
            <person name="Fauchery L."/>
            <person name="Girlanda M."/>
            <person name="Hayes R.D."/>
            <person name="Keri Z."/>
            <person name="LaButti K."/>
            <person name="Lipzen A."/>
            <person name="Lombard V."/>
            <person name="Magnuson J."/>
            <person name="Maillard F."/>
            <person name="Murat C."/>
            <person name="Nolan M."/>
            <person name="Ohm R.A."/>
            <person name="Pangilinan J."/>
            <person name="Pereira M.F."/>
            <person name="Perotto S."/>
            <person name="Peter M."/>
            <person name="Pfister S."/>
            <person name="Riley R."/>
            <person name="Sitrit Y."/>
            <person name="Stielow J.B."/>
            <person name="Szollosi G."/>
            <person name="Zifcakova L."/>
            <person name="Stursova M."/>
            <person name="Spatafora J.W."/>
            <person name="Tedersoo L."/>
            <person name="Vaario L.M."/>
            <person name="Yamada A."/>
            <person name="Yan M."/>
            <person name="Wang P."/>
            <person name="Xu J."/>
            <person name="Bruns T."/>
            <person name="Baldrian P."/>
            <person name="Vilgalys R."/>
            <person name="Dunand C."/>
            <person name="Henrissat B."/>
            <person name="Grigoriev I.V."/>
            <person name="Hibbett D."/>
            <person name="Nagy L.G."/>
            <person name="Martin F.M."/>
        </authorList>
    </citation>
    <scope>NUCLEOTIDE SEQUENCE</scope>
    <source>
        <strain evidence="6">UP504</strain>
    </source>
</reference>
<dbReference type="PANTHER" id="PTHR47338:SF29">
    <property type="entry name" value="ZN(2)-C6 FUNGAL-TYPE DOMAIN-CONTAINING PROTEIN"/>
    <property type="match status" value="1"/>
</dbReference>